<evidence type="ECO:0000313" key="2">
    <source>
        <dbReference type="WBParaSite" id="Hba_16896"/>
    </source>
</evidence>
<name>A0A1I7XGT6_HETBA</name>
<dbReference type="Proteomes" id="UP000095283">
    <property type="component" value="Unplaced"/>
</dbReference>
<accession>A0A1I7XGT6</accession>
<proteinExistence type="predicted"/>
<keyword evidence="1" id="KW-1185">Reference proteome</keyword>
<dbReference type="WBParaSite" id="Hba_16896">
    <property type="protein sequence ID" value="Hba_16896"/>
    <property type="gene ID" value="Hba_16896"/>
</dbReference>
<dbReference type="AlphaFoldDB" id="A0A1I7XGT6"/>
<reference evidence="2" key="1">
    <citation type="submission" date="2016-11" db="UniProtKB">
        <authorList>
            <consortium name="WormBaseParasite"/>
        </authorList>
    </citation>
    <scope>IDENTIFICATION</scope>
</reference>
<sequence>MTCNHISALSSHDMPSHSIITPQITHSNQNLLVHQQSTEGPSPSIQNLSATSSAAANITTHTPDLVPKTSMQLRKHQQSIEHQSEVTFGFLREKRRQLGGDKIIDPFLHFSRISKALSRWTVLHQPE</sequence>
<organism evidence="1 2">
    <name type="scientific">Heterorhabditis bacteriophora</name>
    <name type="common">Entomopathogenic nematode worm</name>
    <dbReference type="NCBI Taxonomy" id="37862"/>
    <lineage>
        <taxon>Eukaryota</taxon>
        <taxon>Metazoa</taxon>
        <taxon>Ecdysozoa</taxon>
        <taxon>Nematoda</taxon>
        <taxon>Chromadorea</taxon>
        <taxon>Rhabditida</taxon>
        <taxon>Rhabditina</taxon>
        <taxon>Rhabditomorpha</taxon>
        <taxon>Strongyloidea</taxon>
        <taxon>Heterorhabditidae</taxon>
        <taxon>Heterorhabditis</taxon>
    </lineage>
</organism>
<evidence type="ECO:0000313" key="1">
    <source>
        <dbReference type="Proteomes" id="UP000095283"/>
    </source>
</evidence>
<protein>
    <submittedName>
        <fullName evidence="2">Uncharacterized protein</fullName>
    </submittedName>
</protein>